<organism evidence="2">
    <name type="scientific">Arundo donax</name>
    <name type="common">Giant reed</name>
    <name type="synonym">Donax arundinaceus</name>
    <dbReference type="NCBI Taxonomy" id="35708"/>
    <lineage>
        <taxon>Eukaryota</taxon>
        <taxon>Viridiplantae</taxon>
        <taxon>Streptophyta</taxon>
        <taxon>Embryophyta</taxon>
        <taxon>Tracheophyta</taxon>
        <taxon>Spermatophyta</taxon>
        <taxon>Magnoliopsida</taxon>
        <taxon>Liliopsida</taxon>
        <taxon>Poales</taxon>
        <taxon>Poaceae</taxon>
        <taxon>PACMAD clade</taxon>
        <taxon>Arundinoideae</taxon>
        <taxon>Arundineae</taxon>
        <taxon>Arundo</taxon>
    </lineage>
</organism>
<sequence>MIEKLNVVQFQNSSNCLFIGLFLSLIFAFLRTHLCYSQ</sequence>
<reference evidence="2" key="1">
    <citation type="submission" date="2014-09" db="EMBL/GenBank/DDBJ databases">
        <authorList>
            <person name="Magalhaes I.L.F."/>
            <person name="Oliveira U."/>
            <person name="Santos F.R."/>
            <person name="Vidigal T.H.D.A."/>
            <person name="Brescovit A.D."/>
            <person name="Santos A.J."/>
        </authorList>
    </citation>
    <scope>NUCLEOTIDE SEQUENCE</scope>
    <source>
        <tissue evidence="2">Shoot tissue taken approximately 20 cm above the soil surface</tissue>
    </source>
</reference>
<dbReference type="AlphaFoldDB" id="A0A0A8ZCY9"/>
<evidence type="ECO:0000256" key="1">
    <source>
        <dbReference type="SAM" id="Phobius"/>
    </source>
</evidence>
<keyword evidence="1" id="KW-1133">Transmembrane helix</keyword>
<evidence type="ECO:0000313" key="2">
    <source>
        <dbReference type="EMBL" id="JAD35543.1"/>
    </source>
</evidence>
<reference evidence="2" key="2">
    <citation type="journal article" date="2015" name="Data Brief">
        <title>Shoot transcriptome of the giant reed, Arundo donax.</title>
        <authorList>
            <person name="Barrero R.A."/>
            <person name="Guerrero F.D."/>
            <person name="Moolhuijzen P."/>
            <person name="Goolsby J.A."/>
            <person name="Tidwell J."/>
            <person name="Bellgard S.E."/>
            <person name="Bellgard M.I."/>
        </authorList>
    </citation>
    <scope>NUCLEOTIDE SEQUENCE</scope>
    <source>
        <tissue evidence="2">Shoot tissue taken approximately 20 cm above the soil surface</tissue>
    </source>
</reference>
<feature type="transmembrane region" description="Helical" evidence="1">
    <location>
        <begin position="12"/>
        <end position="30"/>
    </location>
</feature>
<keyword evidence="1" id="KW-0472">Membrane</keyword>
<name>A0A0A8ZCY9_ARUDO</name>
<dbReference type="EMBL" id="GBRH01262352">
    <property type="protein sequence ID" value="JAD35543.1"/>
    <property type="molecule type" value="Transcribed_RNA"/>
</dbReference>
<proteinExistence type="predicted"/>
<keyword evidence="1" id="KW-0812">Transmembrane</keyword>
<accession>A0A0A8ZCY9</accession>
<protein>
    <submittedName>
        <fullName evidence="2">Uncharacterized protein</fullName>
    </submittedName>
</protein>